<keyword evidence="3" id="KW-1185">Reference proteome</keyword>
<gene>
    <name evidence="1" type="ORF">QYM36_004046</name>
    <name evidence="2" type="ORF">QYM36_004263</name>
</gene>
<dbReference type="Proteomes" id="UP001187531">
    <property type="component" value="Unassembled WGS sequence"/>
</dbReference>
<name>A0AA88I384_ARTSF</name>
<organism evidence="2 3">
    <name type="scientific">Artemia franciscana</name>
    <name type="common">Brine shrimp</name>
    <name type="synonym">Artemia sanfranciscana</name>
    <dbReference type="NCBI Taxonomy" id="6661"/>
    <lineage>
        <taxon>Eukaryota</taxon>
        <taxon>Metazoa</taxon>
        <taxon>Ecdysozoa</taxon>
        <taxon>Arthropoda</taxon>
        <taxon>Crustacea</taxon>
        <taxon>Branchiopoda</taxon>
        <taxon>Anostraca</taxon>
        <taxon>Artemiidae</taxon>
        <taxon>Artemia</taxon>
    </lineage>
</organism>
<reference evidence="2" key="1">
    <citation type="submission" date="2023-07" db="EMBL/GenBank/DDBJ databases">
        <title>Chromosome-level genome assembly of Artemia franciscana.</title>
        <authorList>
            <person name="Jo E."/>
        </authorList>
    </citation>
    <scope>NUCLEOTIDE SEQUENCE</scope>
    <source>
        <tissue evidence="2">Whole body</tissue>
    </source>
</reference>
<sequence length="132" mass="15352">MKAPSESLQLLGMLKEHNGWVTQIPTNPKFSDMVLSASRGEKIVIHDTFTDVDKYAMTRMTSNVSDKKGRNPKPSKIDRTINIDHIQSYNPSVAYYRREYTSNKSVNYEEFKEHDPNHNEDNLKEATLHYIY</sequence>
<evidence type="ECO:0000313" key="3">
    <source>
        <dbReference type="Proteomes" id="UP001187531"/>
    </source>
</evidence>
<dbReference type="AlphaFoldDB" id="A0AA88I384"/>
<comment type="caution">
    <text evidence="2">The sequence shown here is derived from an EMBL/GenBank/DDBJ whole genome shotgun (WGS) entry which is preliminary data.</text>
</comment>
<protein>
    <submittedName>
        <fullName evidence="2">Uncharacterized protein</fullName>
    </submittedName>
</protein>
<proteinExistence type="predicted"/>
<evidence type="ECO:0000313" key="1">
    <source>
        <dbReference type="EMBL" id="KAK2720004.1"/>
    </source>
</evidence>
<dbReference type="EMBL" id="JAVRJZ010000007">
    <property type="protein sequence ID" value="KAK2720004.1"/>
    <property type="molecule type" value="Genomic_DNA"/>
</dbReference>
<dbReference type="EMBL" id="JAVRJZ010000007">
    <property type="protein sequence ID" value="KAK2720318.1"/>
    <property type="molecule type" value="Genomic_DNA"/>
</dbReference>
<accession>A0AA88I384</accession>
<evidence type="ECO:0000313" key="2">
    <source>
        <dbReference type="EMBL" id="KAK2720318.1"/>
    </source>
</evidence>